<evidence type="ECO:0000256" key="2">
    <source>
        <dbReference type="SAM" id="Phobius"/>
    </source>
</evidence>
<dbReference type="GO" id="GO:0001503">
    <property type="term" value="P:ossification"/>
    <property type="evidence" value="ECO:0007669"/>
    <property type="project" value="InterPro"/>
</dbReference>
<dbReference type="InterPro" id="IPR031453">
    <property type="entry name" value="TMEM119"/>
</dbReference>
<keyword evidence="2" id="KW-0472">Membrane</keyword>
<protein>
    <submittedName>
        <fullName evidence="4">Transmembrane protein 119b</fullName>
    </submittedName>
</protein>
<evidence type="ECO:0000313" key="5">
    <source>
        <dbReference type="Proteomes" id="UP000261500"/>
    </source>
</evidence>
<dbReference type="Pfam" id="PF15724">
    <property type="entry name" value="TMEM119"/>
    <property type="match status" value="1"/>
</dbReference>
<feature type="region of interest" description="Disordered" evidence="1">
    <location>
        <begin position="176"/>
        <end position="270"/>
    </location>
</feature>
<evidence type="ECO:0000313" key="4">
    <source>
        <dbReference type="Ensembl" id="ENSPLAP00000020756.1"/>
    </source>
</evidence>
<dbReference type="GO" id="GO:0033690">
    <property type="term" value="P:positive regulation of osteoblast proliferation"/>
    <property type="evidence" value="ECO:0007669"/>
    <property type="project" value="TreeGrafter"/>
</dbReference>
<dbReference type="GeneTree" id="ENSGT00390000017134"/>
<dbReference type="GO" id="GO:0005886">
    <property type="term" value="C:plasma membrane"/>
    <property type="evidence" value="ECO:0007669"/>
    <property type="project" value="TreeGrafter"/>
</dbReference>
<dbReference type="Proteomes" id="UP000261500">
    <property type="component" value="Unplaced"/>
</dbReference>
<dbReference type="AlphaFoldDB" id="A0A3B3V758"/>
<organism evidence="4 5">
    <name type="scientific">Poecilia latipinna</name>
    <name type="common">sailfin molly</name>
    <dbReference type="NCBI Taxonomy" id="48699"/>
    <lineage>
        <taxon>Eukaryota</taxon>
        <taxon>Metazoa</taxon>
        <taxon>Chordata</taxon>
        <taxon>Craniata</taxon>
        <taxon>Vertebrata</taxon>
        <taxon>Euteleostomi</taxon>
        <taxon>Actinopterygii</taxon>
        <taxon>Neopterygii</taxon>
        <taxon>Teleostei</taxon>
        <taxon>Neoteleostei</taxon>
        <taxon>Acanthomorphata</taxon>
        <taxon>Ovalentaria</taxon>
        <taxon>Atherinomorphae</taxon>
        <taxon>Cyprinodontiformes</taxon>
        <taxon>Poeciliidae</taxon>
        <taxon>Poeciliinae</taxon>
        <taxon>Poecilia</taxon>
    </lineage>
</organism>
<feature type="compositionally biased region" description="Basic and acidic residues" evidence="1">
    <location>
        <begin position="201"/>
        <end position="237"/>
    </location>
</feature>
<proteinExistence type="predicted"/>
<name>A0A3B3V758_9TELE</name>
<sequence>MFCCLHCVLLTILLLKAHLCVVFCISRSLATHLPLYGPLEGSTDEEEFSLINSSVVPRVHPTEYQTTPPPEPSREGGNLREFTRFLEENMLLILVSSTLIFLTLLITCGAFFMSRRLKVNSYHPCSFPSKMYVDHQDKTGGTKPFNEVQAKAVPELEMEPVDSNKQLQAEILRAASSLRTPSKCPQAAESSETAADPSPEDDLKPDHSEQCELLPDSREAEAAGLESDHPEHLHPGDGDSEEPPTGRSLRPSSLHIHNETQHRGRAGRTYPNCACSVNVTQPEHIYGVL</sequence>
<feature type="chain" id="PRO_5017260629" evidence="3">
    <location>
        <begin position="20"/>
        <end position="289"/>
    </location>
</feature>
<feature type="signal peptide" evidence="3">
    <location>
        <begin position="1"/>
        <end position="19"/>
    </location>
</feature>
<dbReference type="PANTHER" id="PTHR28645:SF1">
    <property type="entry name" value="TRANSMEMBRANE PROTEIN 119"/>
    <property type="match status" value="1"/>
</dbReference>
<keyword evidence="2" id="KW-0812">Transmembrane</keyword>
<keyword evidence="3" id="KW-0732">Signal</keyword>
<evidence type="ECO:0000256" key="3">
    <source>
        <dbReference type="SAM" id="SignalP"/>
    </source>
</evidence>
<dbReference type="PANTHER" id="PTHR28645">
    <property type="entry name" value="TRANSMEMBRANE PROTEIN 119"/>
    <property type="match status" value="1"/>
</dbReference>
<dbReference type="GO" id="GO:0030501">
    <property type="term" value="P:positive regulation of bone mineralization"/>
    <property type="evidence" value="ECO:0007669"/>
    <property type="project" value="TreeGrafter"/>
</dbReference>
<evidence type="ECO:0000256" key="1">
    <source>
        <dbReference type="SAM" id="MobiDB-lite"/>
    </source>
</evidence>
<dbReference type="Ensembl" id="ENSPLAT00000012728.1">
    <property type="protein sequence ID" value="ENSPLAP00000020756.1"/>
    <property type="gene ID" value="ENSPLAG00000003934.1"/>
</dbReference>
<accession>A0A3B3V758</accession>
<dbReference type="GO" id="GO:0045669">
    <property type="term" value="P:positive regulation of osteoblast differentiation"/>
    <property type="evidence" value="ECO:0007669"/>
    <property type="project" value="TreeGrafter"/>
</dbReference>
<keyword evidence="2" id="KW-1133">Transmembrane helix</keyword>
<reference evidence="4" key="2">
    <citation type="submission" date="2025-09" db="UniProtKB">
        <authorList>
            <consortium name="Ensembl"/>
        </authorList>
    </citation>
    <scope>IDENTIFICATION</scope>
</reference>
<keyword evidence="5" id="KW-1185">Reference proteome</keyword>
<reference evidence="4" key="1">
    <citation type="submission" date="2025-08" db="UniProtKB">
        <authorList>
            <consortium name="Ensembl"/>
        </authorList>
    </citation>
    <scope>IDENTIFICATION</scope>
</reference>
<feature type="transmembrane region" description="Helical" evidence="2">
    <location>
        <begin position="90"/>
        <end position="113"/>
    </location>
</feature>
<dbReference type="STRING" id="48699.ENSPLAP00000020756"/>